<dbReference type="AlphaFoldDB" id="A0A556MPU2"/>
<accession>A0A556MPU2</accession>
<evidence type="ECO:0000256" key="2">
    <source>
        <dbReference type="ARBA" id="ARBA00023002"/>
    </source>
</evidence>
<dbReference type="PANTHER" id="PTHR21089:SF1">
    <property type="entry name" value="BIFUNCTIONAL 3-DEHYDROQUINATE DEHYDRATASE_SHIKIMATE DEHYDROGENASE, CHLOROPLASTIC"/>
    <property type="match status" value="1"/>
</dbReference>
<evidence type="ECO:0000259" key="4">
    <source>
        <dbReference type="Pfam" id="PF08501"/>
    </source>
</evidence>
<evidence type="ECO:0000256" key="1">
    <source>
        <dbReference type="ARBA" id="ARBA00004871"/>
    </source>
</evidence>
<evidence type="ECO:0000256" key="3">
    <source>
        <dbReference type="ARBA" id="ARBA00023141"/>
    </source>
</evidence>
<dbReference type="GO" id="GO:0005829">
    <property type="term" value="C:cytosol"/>
    <property type="evidence" value="ECO:0007669"/>
    <property type="project" value="TreeGrafter"/>
</dbReference>
<reference evidence="5 6" key="1">
    <citation type="submission" date="2019-07" db="EMBL/GenBank/DDBJ databases">
        <authorList>
            <person name="Huq M.A."/>
        </authorList>
    </citation>
    <scope>NUCLEOTIDE SEQUENCE [LARGE SCALE GENOMIC DNA]</scope>
    <source>
        <strain evidence="5 6">MAH-3</strain>
    </source>
</reference>
<sequence length="243" mass="27579">MSKFGLVGKSLGHSFSKQYFEEKFQKEGLNHTFENFELSEIEEVNLVFSIPDLKGLSVTIPYKEQIIPFLDSLSEEAKAIGAVNCVQISGEGEKTGYNTDAFGFHQMIKPFLTNEHERALILGTGGASKAVAYVLKRIGLDVLWVSRNPKEEKEFAYTDINEHMLRACKIIVNCTPVGTFPNVNDCVPFPFEYLTEKHLCVDLIYNPEETRFLKESRLHNATILNGFSMLKEQANKAWEIWNS</sequence>
<dbReference type="GO" id="GO:0004764">
    <property type="term" value="F:shikimate 3-dehydrogenase (NADP+) activity"/>
    <property type="evidence" value="ECO:0007669"/>
    <property type="project" value="InterPro"/>
</dbReference>
<dbReference type="InterPro" id="IPR036291">
    <property type="entry name" value="NAD(P)-bd_dom_sf"/>
</dbReference>
<comment type="caution">
    <text evidence="5">The sequence shown here is derived from an EMBL/GenBank/DDBJ whole genome shotgun (WGS) entry which is preliminary data.</text>
</comment>
<dbReference type="InterPro" id="IPR013708">
    <property type="entry name" value="Shikimate_DH-bd_N"/>
</dbReference>
<dbReference type="GO" id="GO:0009423">
    <property type="term" value="P:chorismate biosynthetic process"/>
    <property type="evidence" value="ECO:0007669"/>
    <property type="project" value="TreeGrafter"/>
</dbReference>
<dbReference type="EMBL" id="VLPL01000006">
    <property type="protein sequence ID" value="TSJ41971.1"/>
    <property type="molecule type" value="Genomic_DNA"/>
</dbReference>
<organism evidence="5 6">
    <name type="scientific">Fluviicola chungangensis</name>
    <dbReference type="NCBI Taxonomy" id="2597671"/>
    <lineage>
        <taxon>Bacteria</taxon>
        <taxon>Pseudomonadati</taxon>
        <taxon>Bacteroidota</taxon>
        <taxon>Flavobacteriia</taxon>
        <taxon>Flavobacteriales</taxon>
        <taxon>Crocinitomicaceae</taxon>
        <taxon>Fluviicola</taxon>
    </lineage>
</organism>
<dbReference type="CDD" id="cd01065">
    <property type="entry name" value="NAD_bind_Shikimate_DH"/>
    <property type="match status" value="1"/>
</dbReference>
<dbReference type="SUPFAM" id="SSF51735">
    <property type="entry name" value="NAD(P)-binding Rossmann-fold domains"/>
    <property type="match status" value="1"/>
</dbReference>
<keyword evidence="3" id="KW-0057">Aromatic amino acid biosynthesis</keyword>
<feature type="domain" description="Shikimate dehydrogenase substrate binding N-terminal" evidence="4">
    <location>
        <begin position="6"/>
        <end position="86"/>
    </location>
</feature>
<dbReference type="SUPFAM" id="SSF53223">
    <property type="entry name" value="Aminoacid dehydrogenase-like, N-terminal domain"/>
    <property type="match status" value="1"/>
</dbReference>
<proteinExistence type="predicted"/>
<comment type="pathway">
    <text evidence="1">Metabolic intermediate biosynthesis; chorismate biosynthesis; chorismate from D-erythrose 4-phosphate and phosphoenolpyruvate: step 4/7.</text>
</comment>
<dbReference type="RefSeq" id="WP_144333602.1">
    <property type="nucleotide sequence ID" value="NZ_VLPL01000006.1"/>
</dbReference>
<dbReference type="Gene3D" id="3.40.50.720">
    <property type="entry name" value="NAD(P)-binding Rossmann-like Domain"/>
    <property type="match status" value="1"/>
</dbReference>
<keyword evidence="6" id="KW-1185">Reference proteome</keyword>
<dbReference type="GO" id="GO:0009073">
    <property type="term" value="P:aromatic amino acid family biosynthetic process"/>
    <property type="evidence" value="ECO:0007669"/>
    <property type="project" value="UniProtKB-KW"/>
</dbReference>
<evidence type="ECO:0000313" key="5">
    <source>
        <dbReference type="EMBL" id="TSJ41971.1"/>
    </source>
</evidence>
<dbReference type="InterPro" id="IPR046346">
    <property type="entry name" value="Aminoacid_DH-like_N_sf"/>
</dbReference>
<dbReference type="OrthoDB" id="9792692at2"/>
<dbReference type="GO" id="GO:0050661">
    <property type="term" value="F:NADP binding"/>
    <property type="evidence" value="ECO:0007669"/>
    <property type="project" value="TreeGrafter"/>
</dbReference>
<dbReference type="Pfam" id="PF08501">
    <property type="entry name" value="Shikimate_dh_N"/>
    <property type="match status" value="1"/>
</dbReference>
<name>A0A556MPU2_9FLAO</name>
<keyword evidence="3" id="KW-0028">Amino-acid biosynthesis</keyword>
<dbReference type="PANTHER" id="PTHR21089">
    <property type="entry name" value="SHIKIMATE DEHYDROGENASE"/>
    <property type="match status" value="1"/>
</dbReference>
<dbReference type="Proteomes" id="UP000316008">
    <property type="component" value="Unassembled WGS sequence"/>
</dbReference>
<keyword evidence="2" id="KW-0560">Oxidoreductase</keyword>
<dbReference type="Gene3D" id="3.40.50.10860">
    <property type="entry name" value="Leucine Dehydrogenase, chain A, domain 1"/>
    <property type="match status" value="1"/>
</dbReference>
<dbReference type="InterPro" id="IPR022893">
    <property type="entry name" value="Shikimate_DH_fam"/>
</dbReference>
<protein>
    <submittedName>
        <fullName evidence="5">Shikimate dehydrogenase</fullName>
    </submittedName>
</protein>
<gene>
    <name evidence="5" type="ORF">FO442_12835</name>
</gene>
<evidence type="ECO:0000313" key="6">
    <source>
        <dbReference type="Proteomes" id="UP000316008"/>
    </source>
</evidence>
<dbReference type="GO" id="GO:0019632">
    <property type="term" value="P:shikimate metabolic process"/>
    <property type="evidence" value="ECO:0007669"/>
    <property type="project" value="TreeGrafter"/>
</dbReference>